<dbReference type="PANTHER" id="PTHR31901">
    <property type="entry name" value="GH3 DOMAIN-CONTAINING PROTEIN"/>
    <property type="match status" value="1"/>
</dbReference>
<dbReference type="InterPro" id="IPR004993">
    <property type="entry name" value="GH3"/>
</dbReference>
<dbReference type="Proteomes" id="UP000664628">
    <property type="component" value="Unassembled WGS sequence"/>
</dbReference>
<evidence type="ECO:0000259" key="1">
    <source>
        <dbReference type="Pfam" id="PF23571"/>
    </source>
</evidence>
<dbReference type="Pfam" id="PF23571">
    <property type="entry name" value="GH3_M"/>
    <property type="match status" value="1"/>
</dbReference>
<organism evidence="3 4">
    <name type="scientific">Fibrella forsythiae</name>
    <dbReference type="NCBI Taxonomy" id="2817061"/>
    <lineage>
        <taxon>Bacteria</taxon>
        <taxon>Pseudomonadati</taxon>
        <taxon>Bacteroidota</taxon>
        <taxon>Cytophagia</taxon>
        <taxon>Cytophagales</taxon>
        <taxon>Spirosomataceae</taxon>
        <taxon>Fibrella</taxon>
    </lineage>
</organism>
<feature type="domain" description="GH3 C-terminal" evidence="2">
    <location>
        <begin position="397"/>
        <end position="502"/>
    </location>
</feature>
<evidence type="ECO:0000313" key="3">
    <source>
        <dbReference type="EMBL" id="MBO0948318.1"/>
    </source>
</evidence>
<feature type="domain" description="GH3 middle" evidence="1">
    <location>
        <begin position="306"/>
        <end position="371"/>
    </location>
</feature>
<comment type="caution">
    <text evidence="3">The sequence shown here is derived from an EMBL/GenBank/DDBJ whole genome shotgun (WGS) entry which is preliminary data.</text>
</comment>
<reference evidence="3 4" key="1">
    <citation type="submission" date="2021-03" db="EMBL/GenBank/DDBJ databases">
        <title>Fibrella sp. HMF5405 genome sequencing and assembly.</title>
        <authorList>
            <person name="Kang H."/>
            <person name="Kim H."/>
            <person name="Bae S."/>
            <person name="Joh K."/>
        </authorList>
    </citation>
    <scope>NUCLEOTIDE SEQUENCE [LARGE SCALE GENOMIC DNA]</scope>
    <source>
        <strain evidence="3 4">HMF5405</strain>
    </source>
</reference>
<evidence type="ECO:0000313" key="4">
    <source>
        <dbReference type="Proteomes" id="UP000664628"/>
    </source>
</evidence>
<dbReference type="PANTHER" id="PTHR31901:SF9">
    <property type="entry name" value="GH3 DOMAIN-CONTAINING PROTEIN"/>
    <property type="match status" value="1"/>
</dbReference>
<name>A0ABS3JE94_9BACT</name>
<proteinExistence type="predicted"/>
<dbReference type="Pfam" id="PF23572">
    <property type="entry name" value="GH3_C"/>
    <property type="match status" value="1"/>
</dbReference>
<keyword evidence="4" id="KW-1185">Reference proteome</keyword>
<evidence type="ECO:0000259" key="2">
    <source>
        <dbReference type="Pfam" id="PF23572"/>
    </source>
</evidence>
<dbReference type="InterPro" id="IPR055378">
    <property type="entry name" value="GH3_C"/>
</dbReference>
<dbReference type="RefSeq" id="WP_207328299.1">
    <property type="nucleotide sequence ID" value="NZ_JAFMYW010000002.1"/>
</dbReference>
<sequence>MAILGSLLKRGIRLTNVVQRRKKLNPFRAQKKTLLKLIEKARYTEFGQQYKFDEVLREGHFGSERAFYEAYKRNVPVYDYNSLFGAWWHRSLAGEKNITWPGRVNYFALSSGTSEAASKYIPVTKAMSKAIQKTSIRQILTLGKYQHLPASLYEKGYLMLGGSTKLNAREGHFEGDLSGITAGKIPFWFQRFYKPGPEIAQERDWGVKLDEITEQAADWDIGYVVGVPAWIQLLMEKIIAHYKVKTIHDIWPNLEVFCHGGVSFEPYKQGFEKLLAHPITYIETYLASEGFIAYQTHPQAEGMQLVLNNGIFHEFVPFNETNFSSDGVMVDNPETLMIDEVEEGKEYALLLSTCAGTWRYLIGDTIRFTSVRKAEIVITGRTKFFLSLCGEHLSVDNMNKAVELSAREMSVDVREFTVAGINHDPLFAHHWYIGTDGNVDADQLRNRIDAHLSELNDDYATERKHALKNVFLTVLPTHTFYNWMEARGKMGGQHKFPRVLKKGQIAEWQAFIEKYVEP</sequence>
<accession>A0ABS3JE94</accession>
<gene>
    <name evidence="3" type="ORF">J2I46_07005</name>
</gene>
<dbReference type="InterPro" id="IPR055377">
    <property type="entry name" value="GH3_M"/>
</dbReference>
<protein>
    <submittedName>
        <fullName evidence="3">GH3 auxin-responsive promoter family protein</fullName>
    </submittedName>
</protein>
<dbReference type="Pfam" id="PF03321">
    <property type="entry name" value="GH3"/>
    <property type="match status" value="1"/>
</dbReference>
<dbReference type="EMBL" id="JAFMYW010000002">
    <property type="protein sequence ID" value="MBO0948318.1"/>
    <property type="molecule type" value="Genomic_DNA"/>
</dbReference>